<dbReference type="InterPro" id="IPR027417">
    <property type="entry name" value="P-loop_NTPase"/>
</dbReference>
<keyword evidence="6 8" id="KW-0472">Membrane</keyword>
<dbReference type="EMBL" id="AP026798">
    <property type="protein sequence ID" value="BDR53584.1"/>
    <property type="molecule type" value="Genomic_DNA"/>
</dbReference>
<dbReference type="InterPro" id="IPR017871">
    <property type="entry name" value="ABC_transporter-like_CS"/>
</dbReference>
<dbReference type="Gene3D" id="1.20.1560.10">
    <property type="entry name" value="ABC transporter type 1, transmembrane domain"/>
    <property type="match status" value="1"/>
</dbReference>
<feature type="compositionally biased region" description="Low complexity" evidence="7">
    <location>
        <begin position="30"/>
        <end position="57"/>
    </location>
</feature>
<evidence type="ECO:0000256" key="6">
    <source>
        <dbReference type="ARBA" id="ARBA00023136"/>
    </source>
</evidence>
<feature type="region of interest" description="Disordered" evidence="7">
    <location>
        <begin position="1"/>
        <end position="57"/>
    </location>
</feature>
<feature type="transmembrane region" description="Helical" evidence="8">
    <location>
        <begin position="206"/>
        <end position="226"/>
    </location>
</feature>
<evidence type="ECO:0000259" key="9">
    <source>
        <dbReference type="PROSITE" id="PS50893"/>
    </source>
</evidence>
<evidence type="ECO:0000313" key="11">
    <source>
        <dbReference type="EMBL" id="BDR53584.1"/>
    </source>
</evidence>
<dbReference type="InterPro" id="IPR039421">
    <property type="entry name" value="Type_1_exporter"/>
</dbReference>
<organism evidence="11 12">
    <name type="scientific">Bombiscardovia nodaiensis</name>
    <dbReference type="NCBI Taxonomy" id="2932181"/>
    <lineage>
        <taxon>Bacteria</taxon>
        <taxon>Bacillati</taxon>
        <taxon>Actinomycetota</taxon>
        <taxon>Actinomycetes</taxon>
        <taxon>Bifidobacteriales</taxon>
        <taxon>Bifidobacteriaceae</taxon>
        <taxon>Bombiscardovia</taxon>
    </lineage>
</organism>
<evidence type="ECO:0000256" key="7">
    <source>
        <dbReference type="SAM" id="MobiDB-lite"/>
    </source>
</evidence>
<keyword evidence="3" id="KW-0547">Nucleotide-binding</keyword>
<evidence type="ECO:0000256" key="4">
    <source>
        <dbReference type="ARBA" id="ARBA00022840"/>
    </source>
</evidence>
<comment type="subcellular location">
    <subcellularLocation>
        <location evidence="1">Cell membrane</location>
        <topology evidence="1">Multi-pass membrane protein</topology>
    </subcellularLocation>
</comment>
<dbReference type="SMART" id="SM00382">
    <property type="entry name" value="AAA"/>
    <property type="match status" value="1"/>
</dbReference>
<protein>
    <submittedName>
        <fullName evidence="11">Amino acid ABC transporter ATP-binding protein</fullName>
    </submittedName>
</protein>
<keyword evidence="4 11" id="KW-0067">ATP-binding</keyword>
<feature type="transmembrane region" description="Helical" evidence="8">
    <location>
        <begin position="125"/>
        <end position="144"/>
    </location>
</feature>
<dbReference type="PROSITE" id="PS50929">
    <property type="entry name" value="ABC_TM1F"/>
    <property type="match status" value="1"/>
</dbReference>
<dbReference type="NCBIfam" id="TIGR02868">
    <property type="entry name" value="CydC"/>
    <property type="match status" value="1"/>
</dbReference>
<evidence type="ECO:0000256" key="5">
    <source>
        <dbReference type="ARBA" id="ARBA00022989"/>
    </source>
</evidence>
<evidence type="ECO:0000256" key="3">
    <source>
        <dbReference type="ARBA" id="ARBA00022741"/>
    </source>
</evidence>
<evidence type="ECO:0000259" key="10">
    <source>
        <dbReference type="PROSITE" id="PS50929"/>
    </source>
</evidence>
<dbReference type="InterPro" id="IPR003439">
    <property type="entry name" value="ABC_transporter-like_ATP-bd"/>
</dbReference>
<feature type="transmembrane region" description="Helical" evidence="8">
    <location>
        <begin position="88"/>
        <end position="113"/>
    </location>
</feature>
<feature type="transmembrane region" description="Helical" evidence="8">
    <location>
        <begin position="317"/>
        <end position="338"/>
    </location>
</feature>
<reference evidence="11 12" key="1">
    <citation type="journal article" date="2023" name="Microbiol. Spectr.">
        <title>Symbiosis of Carpenter Bees with Uncharacterized Lactic Acid Bacteria Showing NAD Auxotrophy.</title>
        <authorList>
            <person name="Kawasaki S."/>
            <person name="Ozawa K."/>
            <person name="Mori T."/>
            <person name="Yamamoto A."/>
            <person name="Ito M."/>
            <person name="Ohkuma M."/>
            <person name="Sakamoto M."/>
            <person name="Matsutani M."/>
        </authorList>
    </citation>
    <scope>NUCLEOTIDE SEQUENCE [LARGE SCALE GENOMIC DNA]</scope>
    <source>
        <strain evidence="11 12">Kim37-2</strain>
    </source>
</reference>
<accession>A0ABN6SBT6</accession>
<dbReference type="PANTHER" id="PTHR24221">
    <property type="entry name" value="ATP-BINDING CASSETTE SUB-FAMILY B"/>
    <property type="match status" value="1"/>
</dbReference>
<dbReference type="InterPro" id="IPR014223">
    <property type="entry name" value="ABC_CydC/D"/>
</dbReference>
<feature type="transmembrane region" description="Helical" evidence="8">
    <location>
        <begin position="344"/>
        <end position="366"/>
    </location>
</feature>
<dbReference type="Pfam" id="PF00005">
    <property type="entry name" value="ABC_tran"/>
    <property type="match status" value="1"/>
</dbReference>
<dbReference type="PANTHER" id="PTHR24221:SF653">
    <property type="entry name" value="TRANSPORT ATP-BINDING PROTEIN CYDC"/>
    <property type="match status" value="1"/>
</dbReference>
<evidence type="ECO:0000256" key="2">
    <source>
        <dbReference type="ARBA" id="ARBA00022692"/>
    </source>
</evidence>
<dbReference type="InterPro" id="IPR036640">
    <property type="entry name" value="ABC1_TM_sf"/>
</dbReference>
<dbReference type="SUPFAM" id="SSF52540">
    <property type="entry name" value="P-loop containing nucleoside triphosphate hydrolases"/>
    <property type="match status" value="1"/>
</dbReference>
<dbReference type="Proteomes" id="UP001321766">
    <property type="component" value="Chromosome"/>
</dbReference>
<proteinExistence type="predicted"/>
<dbReference type="InterPro" id="IPR011527">
    <property type="entry name" value="ABC1_TM_dom"/>
</dbReference>
<keyword evidence="2 8" id="KW-0812">Transmembrane</keyword>
<evidence type="ECO:0000256" key="1">
    <source>
        <dbReference type="ARBA" id="ARBA00004651"/>
    </source>
</evidence>
<dbReference type="CDD" id="cd03247">
    <property type="entry name" value="ABCC_cytochrome_bd"/>
    <property type="match status" value="1"/>
</dbReference>
<dbReference type="Gene3D" id="3.40.50.300">
    <property type="entry name" value="P-loop containing nucleotide triphosphate hydrolases"/>
    <property type="match status" value="1"/>
</dbReference>
<name>A0ABN6SBT6_9BIFI</name>
<feature type="domain" description="ABC transporter" evidence="9">
    <location>
        <begin position="409"/>
        <end position="643"/>
    </location>
</feature>
<dbReference type="PROSITE" id="PS00211">
    <property type="entry name" value="ABC_TRANSPORTER_1"/>
    <property type="match status" value="1"/>
</dbReference>
<dbReference type="InterPro" id="IPR003593">
    <property type="entry name" value="AAA+_ATPase"/>
</dbReference>
<feature type="transmembrane region" description="Helical" evidence="8">
    <location>
        <begin position="232"/>
        <end position="252"/>
    </location>
</feature>
<keyword evidence="5 8" id="KW-1133">Transmembrane helix</keyword>
<feature type="domain" description="ABC transmembrane type-1" evidence="10">
    <location>
        <begin position="90"/>
        <end position="356"/>
    </location>
</feature>
<gene>
    <name evidence="11" type="primary">cydD</name>
    <name evidence="11" type="ORF">KIM372_14910</name>
</gene>
<keyword evidence="12" id="KW-1185">Reference proteome</keyword>
<sequence length="651" mass="71457">MDTSTESLSAAAKGQRSGAGVPESKSGSVGSAASQTAPSAGSSSTGNAASSTPASSSASSRKALSAKYLSVWHKDHWFWPYLKQNRGLLALIFFLGTLTFVCAAGLMFTSGFLISRSARRPFNIFVVYVPIVLTRAFGIGRPVFKYLERTRSHDWVLKVVSKLRVQLYRTLSKDASFLSEHERTGTVLSVLADDLDHLENFYLRTIFPTVVAYIMWVVVTIAVGVFSWSSSLLLFLLFALILVLLPLMSLVFSDGHYALEKAQQQDEYTQVTESYLGLSDWVITHRGQEFAGTGSSQFGRIMDSQVEQKRFERWRNFAIQMIFALMAVVLIVGGQLFMTSSDSIADYAAAVVLSLFPLIDCFIVVAQAFAEVPLYTDSLNHLNGLSERVESRQAAPVEQVKFQGPLESIDFQHVSFAYGPGQPTLLSDFNLHVAAGQKVALLGPSGEGKTTILQLLLGDLRPEQGQILVNGQPIAALQDERPQLFGYLNQQPFLFNTTIASNIRLGSPGASDEQIWQALEAVQMADAVRALPLGLDTPVEEGGARFSGGQRQRLALARIVLKDTPIVLLDEPTIGLDPVTERELMEMIVKATAGRTLLWVTHHLQGLEDADQVIFLEDGHIAMQGNPAQLYRDNSRFRQLYQLDVGDLNPA</sequence>
<dbReference type="GO" id="GO:0005524">
    <property type="term" value="F:ATP binding"/>
    <property type="evidence" value="ECO:0007669"/>
    <property type="project" value="UniProtKB-KW"/>
</dbReference>
<evidence type="ECO:0000313" key="12">
    <source>
        <dbReference type="Proteomes" id="UP001321766"/>
    </source>
</evidence>
<dbReference type="SUPFAM" id="SSF90123">
    <property type="entry name" value="ABC transporter transmembrane region"/>
    <property type="match status" value="1"/>
</dbReference>
<evidence type="ECO:0000256" key="8">
    <source>
        <dbReference type="SAM" id="Phobius"/>
    </source>
</evidence>
<dbReference type="PROSITE" id="PS50893">
    <property type="entry name" value="ABC_TRANSPORTER_2"/>
    <property type="match status" value="1"/>
</dbReference>